<organism evidence="1 2">
    <name type="scientific">Bradyrhizobium agreste</name>
    <dbReference type="NCBI Taxonomy" id="2751811"/>
    <lineage>
        <taxon>Bacteria</taxon>
        <taxon>Pseudomonadati</taxon>
        <taxon>Pseudomonadota</taxon>
        <taxon>Alphaproteobacteria</taxon>
        <taxon>Hyphomicrobiales</taxon>
        <taxon>Nitrobacteraceae</taxon>
        <taxon>Bradyrhizobium</taxon>
    </lineage>
</organism>
<dbReference type="Proteomes" id="UP000807370">
    <property type="component" value="Unassembled WGS sequence"/>
</dbReference>
<dbReference type="RefSeq" id="WP_197958954.1">
    <property type="nucleotide sequence ID" value="NZ_JACCHP010000004.1"/>
</dbReference>
<evidence type="ECO:0000313" key="2">
    <source>
        <dbReference type="Proteomes" id="UP000807370"/>
    </source>
</evidence>
<comment type="caution">
    <text evidence="1">The sequence shown here is derived from an EMBL/GenBank/DDBJ whole genome shotgun (WGS) entry which is preliminary data.</text>
</comment>
<name>A0ABS0PK50_9BRAD</name>
<accession>A0ABS0PK50</accession>
<reference evidence="1 2" key="1">
    <citation type="submission" date="2020-07" db="EMBL/GenBank/DDBJ databases">
        <title>Bradyrhizobium diversity isolated from nodules of indigenous legumes of Western Australia.</title>
        <authorList>
            <person name="Klepa M.S."/>
        </authorList>
    </citation>
    <scope>NUCLEOTIDE SEQUENCE [LARGE SCALE GENOMIC DNA]</scope>
    <source>
        <strain evidence="1 2">CNPSo 4010</strain>
    </source>
</reference>
<proteinExistence type="predicted"/>
<evidence type="ECO:0000313" key="1">
    <source>
        <dbReference type="EMBL" id="MBH5397578.1"/>
    </source>
</evidence>
<gene>
    <name evidence="1" type="ORF">HZZ13_07195</name>
</gene>
<dbReference type="EMBL" id="JACCHP010000004">
    <property type="protein sequence ID" value="MBH5397578.1"/>
    <property type="molecule type" value="Genomic_DNA"/>
</dbReference>
<sequence>MASKHDVLGIRAGLKNRRLWKAVANANSVRADGAAKRHVVIRVNGDQTIGTINRFVLNEPAGS</sequence>
<keyword evidence="2" id="KW-1185">Reference proteome</keyword>
<protein>
    <submittedName>
        <fullName evidence="1">Uncharacterized protein</fullName>
    </submittedName>
</protein>